<proteinExistence type="predicted"/>
<accession>A0ABD0N053</accession>
<gene>
    <name evidence="1" type="ORF">M9458_050475</name>
</gene>
<keyword evidence="2" id="KW-1185">Reference proteome</keyword>
<organism evidence="1 2">
    <name type="scientific">Cirrhinus mrigala</name>
    <name type="common">Mrigala</name>
    <dbReference type="NCBI Taxonomy" id="683832"/>
    <lineage>
        <taxon>Eukaryota</taxon>
        <taxon>Metazoa</taxon>
        <taxon>Chordata</taxon>
        <taxon>Craniata</taxon>
        <taxon>Vertebrata</taxon>
        <taxon>Euteleostomi</taxon>
        <taxon>Actinopterygii</taxon>
        <taxon>Neopterygii</taxon>
        <taxon>Teleostei</taxon>
        <taxon>Ostariophysi</taxon>
        <taxon>Cypriniformes</taxon>
        <taxon>Cyprinidae</taxon>
        <taxon>Labeoninae</taxon>
        <taxon>Labeonini</taxon>
        <taxon>Cirrhinus</taxon>
    </lineage>
</organism>
<feature type="non-terminal residue" evidence="1">
    <location>
        <position position="50"/>
    </location>
</feature>
<evidence type="ECO:0000313" key="1">
    <source>
        <dbReference type="EMBL" id="KAL0154221.1"/>
    </source>
</evidence>
<dbReference type="EMBL" id="JAMKFB020000039">
    <property type="protein sequence ID" value="KAL0154221.1"/>
    <property type="molecule type" value="Genomic_DNA"/>
</dbReference>
<protein>
    <submittedName>
        <fullName evidence="1">Uncharacterized protein</fullName>
    </submittedName>
</protein>
<comment type="caution">
    <text evidence="1">The sequence shown here is derived from an EMBL/GenBank/DDBJ whole genome shotgun (WGS) entry which is preliminary data.</text>
</comment>
<dbReference type="AlphaFoldDB" id="A0ABD0N053"/>
<sequence>SPLQGAREGRKEKTRGQRNQRMNIAIFLTTQASLQSAISCAKGICSYVVK</sequence>
<reference evidence="1 2" key="1">
    <citation type="submission" date="2024-05" db="EMBL/GenBank/DDBJ databases">
        <title>Genome sequencing and assembly of Indian major carp, Cirrhinus mrigala (Hamilton, 1822).</title>
        <authorList>
            <person name="Mohindra V."/>
            <person name="Chowdhury L.M."/>
            <person name="Lal K."/>
            <person name="Jena J.K."/>
        </authorList>
    </citation>
    <scope>NUCLEOTIDE SEQUENCE [LARGE SCALE GENOMIC DNA]</scope>
    <source>
        <strain evidence="1">CM1030</strain>
        <tissue evidence="1">Blood</tissue>
    </source>
</reference>
<evidence type="ECO:0000313" key="2">
    <source>
        <dbReference type="Proteomes" id="UP001529510"/>
    </source>
</evidence>
<feature type="non-terminal residue" evidence="1">
    <location>
        <position position="1"/>
    </location>
</feature>
<dbReference type="Proteomes" id="UP001529510">
    <property type="component" value="Unassembled WGS sequence"/>
</dbReference>
<name>A0ABD0N053_CIRMR</name>